<evidence type="ECO:0000256" key="3">
    <source>
        <dbReference type="SAM" id="SignalP"/>
    </source>
</evidence>
<organism evidence="4 5">
    <name type="scientific">Hortaea werneckii</name>
    <name type="common">Black yeast</name>
    <name type="synonym">Cladosporium werneckii</name>
    <dbReference type="NCBI Taxonomy" id="91943"/>
    <lineage>
        <taxon>Eukaryota</taxon>
        <taxon>Fungi</taxon>
        <taxon>Dikarya</taxon>
        <taxon>Ascomycota</taxon>
        <taxon>Pezizomycotina</taxon>
        <taxon>Dothideomycetes</taxon>
        <taxon>Dothideomycetidae</taxon>
        <taxon>Mycosphaerellales</taxon>
        <taxon>Teratosphaeriaceae</taxon>
        <taxon>Hortaea</taxon>
    </lineage>
</organism>
<name>A0A3M7GBM1_HORWE</name>
<reference evidence="4 5" key="1">
    <citation type="journal article" date="2018" name="BMC Genomics">
        <title>Genomic evidence for intraspecific hybridization in a clonal and extremely halotolerant yeast.</title>
        <authorList>
            <person name="Gostincar C."/>
            <person name="Stajich J.E."/>
            <person name="Zupancic J."/>
            <person name="Zalar P."/>
            <person name="Gunde-Cimerman N."/>
        </authorList>
    </citation>
    <scope>NUCLEOTIDE SEQUENCE [LARGE SCALE GENOMIC DNA]</scope>
    <source>
        <strain evidence="4 5">EXF-562</strain>
    </source>
</reference>
<keyword evidence="2" id="KW-0472">Membrane</keyword>
<feature type="compositionally biased region" description="Gly residues" evidence="1">
    <location>
        <begin position="376"/>
        <end position="396"/>
    </location>
</feature>
<accession>A0A3M7GBM1</accession>
<dbReference type="AlphaFoldDB" id="A0A3M7GBM1"/>
<sequence length="455" mass="47548">MRMLQRRYAWLATLTSLLVRQAVAQSCYYPNGDLAEGMAACSTDGGACCPFQWECLSNGLCYLGNADYYGRYTCTDQSWSNSTCPGLCTQGNTASGNEAILQCADGSWCCDGNRSFDCCEDADSLFFDLSDGTSIAYISSVPSASATASSSSEDRTETTTTSSYFVSDPTSSSNTETSSELAEASPTAQPSQTTSSTPITSSSPSPSTTEAPSTITSQALTTGTNGAASTLYIISTVVPEPDPIYTPLENSPSSSSSSSSSSEPTPPNLPLILSTAIGLPVLLLACSLLIYLLWKRHRRRTLNKPRHPNSPPGEIDEKFGSQVGHLPPDGRAPELDSFPVAMTVRRSPSGRKSELEGSSSSSAGTGVSSSPAISSLGGGAGTGGRLSQFGGGGGQGSPLSPGLQSVREEQQQQQQEPYELWGGYVPYRPPQSAQEVGKPGGGGYYGDEEKPGMSQ</sequence>
<feature type="compositionally biased region" description="Low complexity" evidence="1">
    <location>
        <begin position="246"/>
        <end position="263"/>
    </location>
</feature>
<feature type="signal peptide" evidence="3">
    <location>
        <begin position="1"/>
        <end position="24"/>
    </location>
</feature>
<dbReference type="Proteomes" id="UP000280598">
    <property type="component" value="Unassembled WGS sequence"/>
</dbReference>
<feature type="compositionally biased region" description="Low complexity" evidence="1">
    <location>
        <begin position="170"/>
        <end position="215"/>
    </location>
</feature>
<evidence type="ECO:0000256" key="2">
    <source>
        <dbReference type="SAM" id="Phobius"/>
    </source>
</evidence>
<feature type="region of interest" description="Disordered" evidence="1">
    <location>
        <begin position="243"/>
        <end position="266"/>
    </location>
</feature>
<feature type="chain" id="PRO_5018018047" evidence="3">
    <location>
        <begin position="25"/>
        <end position="455"/>
    </location>
</feature>
<feature type="compositionally biased region" description="Low complexity" evidence="1">
    <location>
        <begin position="397"/>
        <end position="416"/>
    </location>
</feature>
<dbReference type="EMBL" id="QWIS01000314">
    <property type="protein sequence ID" value="RMY98560.1"/>
    <property type="molecule type" value="Genomic_DNA"/>
</dbReference>
<dbReference type="VEuPathDB" id="FungiDB:BTJ68_10298"/>
<feature type="transmembrane region" description="Helical" evidence="2">
    <location>
        <begin position="271"/>
        <end position="294"/>
    </location>
</feature>
<feature type="compositionally biased region" description="Low complexity" evidence="1">
    <location>
        <begin position="356"/>
        <end position="370"/>
    </location>
</feature>
<protein>
    <submittedName>
        <fullName evidence="4">Uncharacterized protein</fullName>
    </submittedName>
</protein>
<keyword evidence="2" id="KW-1133">Transmembrane helix</keyword>
<feature type="region of interest" description="Disordered" evidence="1">
    <location>
        <begin position="302"/>
        <end position="455"/>
    </location>
</feature>
<evidence type="ECO:0000313" key="4">
    <source>
        <dbReference type="EMBL" id="RMY98560.1"/>
    </source>
</evidence>
<comment type="caution">
    <text evidence="4">The sequence shown here is derived from an EMBL/GenBank/DDBJ whole genome shotgun (WGS) entry which is preliminary data.</text>
</comment>
<keyword evidence="3" id="KW-0732">Signal</keyword>
<keyword evidence="2" id="KW-0812">Transmembrane</keyword>
<feature type="region of interest" description="Disordered" evidence="1">
    <location>
        <begin position="146"/>
        <end position="215"/>
    </location>
</feature>
<gene>
    <name evidence="4" type="ORF">D0860_08489</name>
</gene>
<proteinExistence type="predicted"/>
<evidence type="ECO:0000256" key="1">
    <source>
        <dbReference type="SAM" id="MobiDB-lite"/>
    </source>
</evidence>
<evidence type="ECO:0000313" key="5">
    <source>
        <dbReference type="Proteomes" id="UP000280598"/>
    </source>
</evidence>